<dbReference type="Proteomes" id="UP000070366">
    <property type="component" value="Unassembled WGS sequence"/>
</dbReference>
<comment type="caution">
    <text evidence="1">The sequence shown here is derived from an EMBL/GenBank/DDBJ whole genome shotgun (WGS) entry which is preliminary data.</text>
</comment>
<dbReference type="STRING" id="626937.HMPREF3293_01265"/>
<sequence length="42" mass="4958">MLKLTLFDVIITFLDGFRDFSLLFSQAALYLRKFLLNKKETS</sequence>
<proteinExistence type="predicted"/>
<reference evidence="1 2" key="1">
    <citation type="submission" date="2016-02" db="EMBL/GenBank/DDBJ databases">
        <authorList>
            <person name="Wen L."/>
            <person name="He K."/>
            <person name="Yang H."/>
        </authorList>
    </citation>
    <scope>NUCLEOTIDE SEQUENCE [LARGE SCALE GENOMIC DNA]</scope>
    <source>
        <strain evidence="1 2">DSM 22607</strain>
    </source>
</reference>
<keyword evidence="2" id="KW-1185">Reference proteome</keyword>
<protein>
    <submittedName>
        <fullName evidence="1">Uncharacterized protein</fullName>
    </submittedName>
</protein>
<dbReference type="AlphaFoldDB" id="A0A136Q5M0"/>
<evidence type="ECO:0000313" key="2">
    <source>
        <dbReference type="Proteomes" id="UP000070366"/>
    </source>
</evidence>
<accession>A0A136Q5M0</accession>
<evidence type="ECO:0000313" key="1">
    <source>
        <dbReference type="EMBL" id="KXK65973.1"/>
    </source>
</evidence>
<gene>
    <name evidence="1" type="ORF">HMPREF3293_01265</name>
</gene>
<dbReference type="EMBL" id="LSZW01000054">
    <property type="protein sequence ID" value="KXK65973.1"/>
    <property type="molecule type" value="Genomic_DNA"/>
</dbReference>
<name>A0A136Q5M0_9FIRM</name>
<organism evidence="1 2">
    <name type="scientific">Christensenella minuta</name>
    <dbReference type="NCBI Taxonomy" id="626937"/>
    <lineage>
        <taxon>Bacteria</taxon>
        <taxon>Bacillati</taxon>
        <taxon>Bacillota</taxon>
        <taxon>Clostridia</taxon>
        <taxon>Christensenellales</taxon>
        <taxon>Christensenellaceae</taxon>
        <taxon>Christensenella</taxon>
    </lineage>
</organism>